<dbReference type="PRINTS" id="PR01955">
    <property type="entry name" value="LANCFRANKIA"/>
</dbReference>
<dbReference type="PRINTS" id="PR01950">
    <property type="entry name" value="LANCSUPER"/>
</dbReference>
<dbReference type="Gene3D" id="1.50.10.10">
    <property type="match status" value="1"/>
</dbReference>
<evidence type="ECO:0000313" key="2">
    <source>
        <dbReference type="Proteomes" id="UP000661894"/>
    </source>
</evidence>
<comment type="caution">
    <text evidence="1">The sequence shown here is derived from an EMBL/GenBank/DDBJ whole genome shotgun (WGS) entry which is preliminary data.</text>
</comment>
<evidence type="ECO:0000313" key="1">
    <source>
        <dbReference type="EMBL" id="MBD8061348.1"/>
    </source>
</evidence>
<dbReference type="Pfam" id="PF05147">
    <property type="entry name" value="LANC_like"/>
    <property type="match status" value="1"/>
</dbReference>
<dbReference type="SMART" id="SM01260">
    <property type="entry name" value="LANC_like"/>
    <property type="match status" value="1"/>
</dbReference>
<dbReference type="InterPro" id="IPR012341">
    <property type="entry name" value="6hp_glycosidase-like_sf"/>
</dbReference>
<accession>A0ABR8YZY1</accession>
<dbReference type="SUPFAM" id="SSF158745">
    <property type="entry name" value="LanC-like"/>
    <property type="match status" value="1"/>
</dbReference>
<organism evidence="1 2">
    <name type="scientific">Oceanitalea stevensii</name>
    <dbReference type="NCBI Taxonomy" id="2763072"/>
    <lineage>
        <taxon>Bacteria</taxon>
        <taxon>Bacillati</taxon>
        <taxon>Actinomycetota</taxon>
        <taxon>Actinomycetes</taxon>
        <taxon>Micrococcales</taxon>
        <taxon>Bogoriellaceae</taxon>
        <taxon>Georgenia</taxon>
    </lineage>
</organism>
<keyword evidence="2" id="KW-1185">Reference proteome</keyword>
<dbReference type="InterPro" id="IPR007822">
    <property type="entry name" value="LANC-like"/>
</dbReference>
<sequence>MTAGPIEAATAVCRDLVDRAEAADHGLTWRAEIVVGVDGDAPVLGHGDIGTNLYDGTAGVALALASLIGTAADPGGDGTLATTVRGAARHALAGAPDLLAAGLPGYWDGACGIAYAAAVAARKLDDDDLRRAAAALARDVAHVVSEGDGSANDLISGDAGAALGLASLADELALEELLTSAQVAAARLVDTARPQVWGAAWGDPTDPEGPPLLGLGHGAAGIALALGELAASPGAPAGLEDACAQALAYERGWYDPDRRAWPDLRGGLPQGEPTGWTTAWCHGGIGIGLSRLRLAVLTPGPRLLAEATAALQAARDLAVSAGTALHGGAAGDCSSCHGLGGVVELYTVAARALGSAEHAAAARRVATMLVAERDVSGAWPCGLPGAGEVPGLMTGTAGIALALARAVGATPAPTPLLPGPGGW</sequence>
<dbReference type="RefSeq" id="WP_251838468.1">
    <property type="nucleotide sequence ID" value="NZ_JACSPO010000001.1"/>
</dbReference>
<proteinExistence type="predicted"/>
<dbReference type="EMBL" id="JACSPO010000001">
    <property type="protein sequence ID" value="MBD8061348.1"/>
    <property type="molecule type" value="Genomic_DNA"/>
</dbReference>
<gene>
    <name evidence="1" type="ORF">H9624_03300</name>
</gene>
<dbReference type="Proteomes" id="UP000661894">
    <property type="component" value="Unassembled WGS sequence"/>
</dbReference>
<name>A0ABR8YZY1_9MICO</name>
<reference evidence="1 2" key="1">
    <citation type="submission" date="2020-08" db="EMBL/GenBank/DDBJ databases">
        <title>A Genomic Blueprint of the Chicken Gut Microbiome.</title>
        <authorList>
            <person name="Gilroy R."/>
            <person name="Ravi A."/>
            <person name="Getino M."/>
            <person name="Pursley I."/>
            <person name="Horton D.L."/>
            <person name="Alikhan N.-F."/>
            <person name="Baker D."/>
            <person name="Gharbi K."/>
            <person name="Hall N."/>
            <person name="Watson M."/>
            <person name="Adriaenssens E.M."/>
            <person name="Foster-Nyarko E."/>
            <person name="Jarju S."/>
            <person name="Secka A."/>
            <person name="Antonio M."/>
            <person name="Oren A."/>
            <person name="Chaudhuri R."/>
            <person name="La Ragione R.M."/>
            <person name="Hildebrand F."/>
            <person name="Pallen M.J."/>
        </authorList>
    </citation>
    <scope>NUCLEOTIDE SEQUENCE [LARGE SCALE GENOMIC DNA]</scope>
    <source>
        <strain evidence="1 2">Sa1BUA1</strain>
    </source>
</reference>
<protein>
    <submittedName>
        <fullName evidence="1">Uncharacterized protein</fullName>
    </submittedName>
</protein>